<dbReference type="Gene3D" id="3.40.50.720">
    <property type="entry name" value="NAD(P)-binding Rossmann-like Domain"/>
    <property type="match status" value="1"/>
</dbReference>
<dbReference type="GeneID" id="19156376"/>
<dbReference type="Proteomes" id="UP000019484">
    <property type="component" value="Unassembled WGS sequence"/>
</dbReference>
<sequence length="293" mass="31601">MPSTWLITGSSSGFGLALVRYILSQGHNVIATSRNPSKTPELVEEITSTSGRGRWLALDVTWPKAEIEAVIEEAWTEFDGIDVLVNNAGYSVLGAAEEIPEDQAKAQFEVNFWGLVRTSQAVLPRMRARGTGTIVNVSSIAGLDAIPTCAIYAGSKFAVEAWSESLSKELQPVGLKVLVVEPGAFRTNFLTKDASQIVTPVAEPYRQEKGPVRAVLDKFRDYDGQQKGDPVKAAQRIFEAVVGAGMAGSVAEKGLLRLPLGPDCYARAVESTRLRMENLVALKDVALSTDFSS</sequence>
<protein>
    <recommendedName>
        <fullName evidence="7">Oxidoreductase</fullName>
    </recommendedName>
</protein>
<evidence type="ECO:0000313" key="6">
    <source>
        <dbReference type="Proteomes" id="UP000019484"/>
    </source>
</evidence>
<evidence type="ECO:0000256" key="1">
    <source>
        <dbReference type="ARBA" id="ARBA00006484"/>
    </source>
</evidence>
<accession>W9YV36</accession>
<dbReference type="CDD" id="cd05374">
    <property type="entry name" value="17beta-HSD-like_SDR_c"/>
    <property type="match status" value="1"/>
</dbReference>
<evidence type="ECO:0000256" key="4">
    <source>
        <dbReference type="RuleBase" id="RU000363"/>
    </source>
</evidence>
<dbReference type="HOGENOM" id="CLU_010194_2_9_1"/>
<evidence type="ECO:0008006" key="7">
    <source>
        <dbReference type="Google" id="ProtNLM"/>
    </source>
</evidence>
<gene>
    <name evidence="5" type="ORF">A1O1_01474</name>
</gene>
<dbReference type="eggNOG" id="KOG1205">
    <property type="taxonomic scope" value="Eukaryota"/>
</dbReference>
<proteinExistence type="inferred from homology"/>
<dbReference type="GO" id="GO:0016491">
    <property type="term" value="F:oxidoreductase activity"/>
    <property type="evidence" value="ECO:0007669"/>
    <property type="project" value="UniProtKB-KW"/>
</dbReference>
<dbReference type="PANTHER" id="PTHR43976:SF16">
    <property type="entry name" value="SHORT-CHAIN DEHYDROGENASE_REDUCTASE FAMILY PROTEIN"/>
    <property type="match status" value="1"/>
</dbReference>
<evidence type="ECO:0000256" key="3">
    <source>
        <dbReference type="ARBA" id="ARBA00023002"/>
    </source>
</evidence>
<dbReference type="PRINTS" id="PR00081">
    <property type="entry name" value="GDHRDH"/>
</dbReference>
<dbReference type="EMBL" id="AMWN01000001">
    <property type="protein sequence ID" value="EXJ96348.1"/>
    <property type="molecule type" value="Genomic_DNA"/>
</dbReference>
<comment type="similarity">
    <text evidence="1 4">Belongs to the short-chain dehydrogenases/reductases (SDR) family.</text>
</comment>
<keyword evidence="2" id="KW-0521">NADP</keyword>
<dbReference type="PRINTS" id="PR00080">
    <property type="entry name" value="SDRFAMILY"/>
</dbReference>
<dbReference type="STRING" id="1182541.W9YV36"/>
<dbReference type="AlphaFoldDB" id="W9YV36"/>
<dbReference type="SUPFAM" id="SSF51735">
    <property type="entry name" value="NAD(P)-binding Rossmann-fold domains"/>
    <property type="match status" value="1"/>
</dbReference>
<dbReference type="Pfam" id="PF00106">
    <property type="entry name" value="adh_short"/>
    <property type="match status" value="1"/>
</dbReference>
<dbReference type="PROSITE" id="PS00061">
    <property type="entry name" value="ADH_SHORT"/>
    <property type="match status" value="1"/>
</dbReference>
<dbReference type="InterPro" id="IPR002347">
    <property type="entry name" value="SDR_fam"/>
</dbReference>
<name>W9YV36_9EURO</name>
<dbReference type="OrthoDB" id="1274115at2759"/>
<keyword evidence="3" id="KW-0560">Oxidoreductase</keyword>
<dbReference type="InterPro" id="IPR020904">
    <property type="entry name" value="Sc_DH/Rdtase_CS"/>
</dbReference>
<dbReference type="InterPro" id="IPR036291">
    <property type="entry name" value="NAD(P)-bd_dom_sf"/>
</dbReference>
<evidence type="ECO:0000313" key="5">
    <source>
        <dbReference type="EMBL" id="EXJ96348.1"/>
    </source>
</evidence>
<organism evidence="5 6">
    <name type="scientific">Capronia coronata CBS 617.96</name>
    <dbReference type="NCBI Taxonomy" id="1182541"/>
    <lineage>
        <taxon>Eukaryota</taxon>
        <taxon>Fungi</taxon>
        <taxon>Dikarya</taxon>
        <taxon>Ascomycota</taxon>
        <taxon>Pezizomycotina</taxon>
        <taxon>Eurotiomycetes</taxon>
        <taxon>Chaetothyriomycetidae</taxon>
        <taxon>Chaetothyriales</taxon>
        <taxon>Herpotrichiellaceae</taxon>
        <taxon>Capronia</taxon>
    </lineage>
</organism>
<dbReference type="RefSeq" id="XP_007720577.1">
    <property type="nucleotide sequence ID" value="XM_007722387.1"/>
</dbReference>
<comment type="caution">
    <text evidence="5">The sequence shown here is derived from an EMBL/GenBank/DDBJ whole genome shotgun (WGS) entry which is preliminary data.</text>
</comment>
<dbReference type="InterPro" id="IPR051911">
    <property type="entry name" value="SDR_oxidoreductase"/>
</dbReference>
<reference evidence="5 6" key="1">
    <citation type="submission" date="2013-03" db="EMBL/GenBank/DDBJ databases">
        <title>The Genome Sequence of Capronia coronata CBS 617.96.</title>
        <authorList>
            <consortium name="The Broad Institute Genomics Platform"/>
            <person name="Cuomo C."/>
            <person name="de Hoog S."/>
            <person name="Gorbushina A."/>
            <person name="Walker B."/>
            <person name="Young S.K."/>
            <person name="Zeng Q."/>
            <person name="Gargeya S."/>
            <person name="Fitzgerald M."/>
            <person name="Haas B."/>
            <person name="Abouelleil A."/>
            <person name="Allen A.W."/>
            <person name="Alvarado L."/>
            <person name="Arachchi H.M."/>
            <person name="Berlin A.M."/>
            <person name="Chapman S.B."/>
            <person name="Gainer-Dewar J."/>
            <person name="Goldberg J."/>
            <person name="Griggs A."/>
            <person name="Gujja S."/>
            <person name="Hansen M."/>
            <person name="Howarth C."/>
            <person name="Imamovic A."/>
            <person name="Ireland A."/>
            <person name="Larimer J."/>
            <person name="McCowan C."/>
            <person name="Murphy C."/>
            <person name="Pearson M."/>
            <person name="Poon T.W."/>
            <person name="Priest M."/>
            <person name="Roberts A."/>
            <person name="Saif S."/>
            <person name="Shea T."/>
            <person name="Sisk P."/>
            <person name="Sykes S."/>
            <person name="Wortman J."/>
            <person name="Nusbaum C."/>
            <person name="Birren B."/>
        </authorList>
    </citation>
    <scope>NUCLEOTIDE SEQUENCE [LARGE SCALE GENOMIC DNA]</scope>
    <source>
        <strain evidence="5 6">CBS 617.96</strain>
    </source>
</reference>
<dbReference type="PANTHER" id="PTHR43976">
    <property type="entry name" value="SHORT CHAIN DEHYDROGENASE"/>
    <property type="match status" value="1"/>
</dbReference>
<keyword evidence="6" id="KW-1185">Reference proteome</keyword>
<evidence type="ECO:0000256" key="2">
    <source>
        <dbReference type="ARBA" id="ARBA00022857"/>
    </source>
</evidence>